<comment type="similarity">
    <text evidence="1">Belongs to the leucine-binding protein family.</text>
</comment>
<protein>
    <submittedName>
        <fullName evidence="4">Urea transport system substrate-binding protein</fullName>
    </submittedName>
</protein>
<evidence type="ECO:0000313" key="4">
    <source>
        <dbReference type="EMBL" id="MDH6194123.1"/>
    </source>
</evidence>
<dbReference type="CDD" id="cd06358">
    <property type="entry name" value="PBP1_NHase"/>
    <property type="match status" value="1"/>
</dbReference>
<feature type="domain" description="Leucine-binding protein" evidence="3">
    <location>
        <begin position="9"/>
        <end position="330"/>
    </location>
</feature>
<sequence>MGCNTDAFRIGLAIPLQGPGGIFGPSCEAVAELAVAQLNATDGILGRPVEIEVLDAGAPVEEFCDQTMTQVQSGAVHAVVGWHISTVRQHMSPVLARMNIPYVYTSLHEGAAGEAVLCPGETPALQVLPGLRWLTEHLGLKRWAIAGSDYVWPRRTARAVHTYAEASGSKVVGEFYVRYGCRDFTSALRDLDRSKADAVIMLLVGRDAVLFNRQFAANGMQGRMVRFSPLMEENMLLASGGSATDNLYVAAAYFNSLATSSALDFTGSYLDRFGPHAPALNNAAESCYEGILALAASVNEVNSVDSRQILATIERQGVTYNGPRGTVHLGVGRSRQQVHIARANHYDFDVIGTLPEPVPQS</sequence>
<gene>
    <name evidence="4" type="ORF">M2272_000744</name>
</gene>
<evidence type="ECO:0000256" key="2">
    <source>
        <dbReference type="ARBA" id="ARBA00022729"/>
    </source>
</evidence>
<organism evidence="4 5">
    <name type="scientific">Mycolicibacterium frederiksbergense</name>
    <dbReference type="NCBI Taxonomy" id="117567"/>
    <lineage>
        <taxon>Bacteria</taxon>
        <taxon>Bacillati</taxon>
        <taxon>Actinomycetota</taxon>
        <taxon>Actinomycetes</taxon>
        <taxon>Mycobacteriales</taxon>
        <taxon>Mycobacteriaceae</taxon>
        <taxon>Mycolicibacterium</taxon>
    </lineage>
</organism>
<keyword evidence="2" id="KW-0732">Signal</keyword>
<accession>A0ABT6KTS5</accession>
<evidence type="ECO:0000256" key="1">
    <source>
        <dbReference type="ARBA" id="ARBA00010062"/>
    </source>
</evidence>
<dbReference type="PANTHER" id="PTHR47628:SF1">
    <property type="entry name" value="ALIPHATIC AMIDASE EXPRESSION-REGULATING PROTEIN"/>
    <property type="match status" value="1"/>
</dbReference>
<dbReference type="SUPFAM" id="SSF53822">
    <property type="entry name" value="Periplasmic binding protein-like I"/>
    <property type="match status" value="1"/>
</dbReference>
<dbReference type="Pfam" id="PF13458">
    <property type="entry name" value="Peripla_BP_6"/>
    <property type="match status" value="1"/>
</dbReference>
<dbReference type="EMBL" id="JARXVE010000001">
    <property type="protein sequence ID" value="MDH6194123.1"/>
    <property type="molecule type" value="Genomic_DNA"/>
</dbReference>
<reference evidence="4 5" key="1">
    <citation type="submission" date="2023-04" db="EMBL/GenBank/DDBJ databases">
        <title>Forest soil microbial communities from Buena Vista Peninsula, Colon Province, Panama.</title>
        <authorList>
            <person name="Bouskill N."/>
        </authorList>
    </citation>
    <scope>NUCLEOTIDE SEQUENCE [LARGE SCALE GENOMIC DNA]</scope>
    <source>
        <strain evidence="4 5">AC80</strain>
    </source>
</reference>
<evidence type="ECO:0000259" key="3">
    <source>
        <dbReference type="Pfam" id="PF13458"/>
    </source>
</evidence>
<dbReference type="RefSeq" id="WP_280830768.1">
    <property type="nucleotide sequence ID" value="NZ_JARXVE010000001.1"/>
</dbReference>
<proteinExistence type="inferred from homology"/>
<dbReference type="InterPro" id="IPR028082">
    <property type="entry name" value="Peripla_BP_I"/>
</dbReference>
<dbReference type="Gene3D" id="3.40.50.2300">
    <property type="match status" value="2"/>
</dbReference>
<dbReference type="InterPro" id="IPR028081">
    <property type="entry name" value="Leu-bd"/>
</dbReference>
<keyword evidence="5" id="KW-1185">Reference proteome</keyword>
<name>A0ABT6KTS5_9MYCO</name>
<evidence type="ECO:0000313" key="5">
    <source>
        <dbReference type="Proteomes" id="UP001160130"/>
    </source>
</evidence>
<dbReference type="Proteomes" id="UP001160130">
    <property type="component" value="Unassembled WGS sequence"/>
</dbReference>
<dbReference type="PANTHER" id="PTHR47628">
    <property type="match status" value="1"/>
</dbReference>
<comment type="caution">
    <text evidence="4">The sequence shown here is derived from an EMBL/GenBank/DDBJ whole genome shotgun (WGS) entry which is preliminary data.</text>
</comment>